<dbReference type="EMBL" id="QKUF01000015">
    <property type="protein sequence ID" value="PZW26380.1"/>
    <property type="molecule type" value="Genomic_DNA"/>
</dbReference>
<dbReference type="SUPFAM" id="SSF101386">
    <property type="entry name" value="all-alpha NTP pyrophosphatases"/>
    <property type="match status" value="1"/>
</dbReference>
<dbReference type="Pfam" id="PF01503">
    <property type="entry name" value="PRA-PH"/>
    <property type="match status" value="1"/>
</dbReference>
<name>A0A326UG96_THEHA</name>
<reference evidence="1 2" key="1">
    <citation type="submission" date="2018-06" db="EMBL/GenBank/DDBJ databases">
        <title>Genomic Encyclopedia of Archaeal and Bacterial Type Strains, Phase II (KMG-II): from individual species to whole genera.</title>
        <authorList>
            <person name="Goeker M."/>
        </authorList>
    </citation>
    <scope>NUCLEOTIDE SEQUENCE [LARGE SCALE GENOMIC DNA]</scope>
    <source>
        <strain evidence="1 2">ATCC BAA-1881</strain>
    </source>
</reference>
<gene>
    <name evidence="1" type="ORF">EI42_03961</name>
</gene>
<dbReference type="InterPro" id="IPR038735">
    <property type="entry name" value="MSMEG_1276-like_NTP-PPase_dom"/>
</dbReference>
<organism evidence="1 2">
    <name type="scientific">Thermosporothrix hazakensis</name>
    <dbReference type="NCBI Taxonomy" id="644383"/>
    <lineage>
        <taxon>Bacteria</taxon>
        <taxon>Bacillati</taxon>
        <taxon>Chloroflexota</taxon>
        <taxon>Ktedonobacteria</taxon>
        <taxon>Ktedonobacterales</taxon>
        <taxon>Thermosporotrichaceae</taxon>
        <taxon>Thermosporothrix</taxon>
    </lineage>
</organism>
<protein>
    <submittedName>
        <fullName evidence="1">Putative house-cleaning noncanonical NTP pyrophosphatase (MazG superfamily)</fullName>
    </submittedName>
</protein>
<evidence type="ECO:0000313" key="2">
    <source>
        <dbReference type="Proteomes" id="UP000248806"/>
    </source>
</evidence>
<dbReference type="Proteomes" id="UP000248806">
    <property type="component" value="Unassembled WGS sequence"/>
</dbReference>
<dbReference type="CDD" id="cd11532">
    <property type="entry name" value="NTP-PPase_COG4997"/>
    <property type="match status" value="1"/>
</dbReference>
<sequence length="115" mass="13174">MQKEYNKLVRDRIPEMIEANGATCQVTAMDEAEYQQTLHTKLVEEALEVAAAKQRGELIKELADLQEVVSALQALYQIDPAEVQAVQEQRRNERGAFERRLRLISVQIPDESYTN</sequence>
<evidence type="ECO:0000313" key="1">
    <source>
        <dbReference type="EMBL" id="PZW26380.1"/>
    </source>
</evidence>
<proteinExistence type="predicted"/>
<keyword evidence="2" id="KW-1185">Reference proteome</keyword>
<dbReference type="AlphaFoldDB" id="A0A326UG96"/>
<accession>A0A326UG96</accession>
<comment type="caution">
    <text evidence="1">The sequence shown here is derived from an EMBL/GenBank/DDBJ whole genome shotgun (WGS) entry which is preliminary data.</text>
</comment>
<dbReference type="InterPro" id="IPR021130">
    <property type="entry name" value="PRib-ATP_PPHydrolase-like"/>
</dbReference>
<dbReference type="RefSeq" id="WP_111324299.1">
    <property type="nucleotide sequence ID" value="NZ_BIFX01000001.1"/>
</dbReference>
<dbReference type="OrthoDB" id="9813491at2"/>